<dbReference type="GO" id="GO:0003677">
    <property type="term" value="F:DNA binding"/>
    <property type="evidence" value="ECO:0007669"/>
    <property type="project" value="UniProtKB-KW"/>
</dbReference>
<proteinExistence type="predicted"/>
<dbReference type="InterPro" id="IPR036390">
    <property type="entry name" value="WH_DNA-bd_sf"/>
</dbReference>
<dbReference type="Pfam" id="PF07729">
    <property type="entry name" value="FCD"/>
    <property type="match status" value="1"/>
</dbReference>
<dbReference type="GO" id="GO:0003700">
    <property type="term" value="F:DNA-binding transcription factor activity"/>
    <property type="evidence" value="ECO:0007669"/>
    <property type="project" value="InterPro"/>
</dbReference>
<sequence>MGVVDRIAATEGADRIRESGNISAQVHALVLEHVQRGDLAPDEKLVDINLAKRLNISRMPVREALVRLVNEGYLVGTSRGFALAQLDARAIADIFEIRRLIEPHAAALVASAIDAAGLAELDESFALFEGSRPGGKLDEMRRGLTDFRLVWTRYISNSRLAATISRFADHCQIVRAAALHDGPTQALVGRLIGNLLESFRAHDPAAAHRAITVLLDESERHLA</sequence>
<dbReference type="InterPro" id="IPR000524">
    <property type="entry name" value="Tscrpt_reg_HTH_GntR"/>
</dbReference>
<evidence type="ECO:0000256" key="1">
    <source>
        <dbReference type="ARBA" id="ARBA00023015"/>
    </source>
</evidence>
<dbReference type="SUPFAM" id="SSF48008">
    <property type="entry name" value="GntR ligand-binding domain-like"/>
    <property type="match status" value="1"/>
</dbReference>
<evidence type="ECO:0000259" key="4">
    <source>
        <dbReference type="PROSITE" id="PS50949"/>
    </source>
</evidence>
<dbReference type="InterPro" id="IPR011711">
    <property type="entry name" value="GntR_C"/>
</dbReference>
<reference evidence="5" key="1">
    <citation type="submission" date="2020-07" db="EMBL/GenBank/DDBJ databases">
        <authorList>
            <person name="Camacho E."/>
        </authorList>
    </citation>
    <scope>NUCLEOTIDE SEQUENCE</scope>
    <source>
        <strain evidence="5">MPO218</strain>
    </source>
</reference>
<dbReference type="PANTHER" id="PTHR43537:SF24">
    <property type="entry name" value="GLUCONATE OPERON TRANSCRIPTIONAL REPRESSOR"/>
    <property type="match status" value="1"/>
</dbReference>
<dbReference type="PROSITE" id="PS50949">
    <property type="entry name" value="HTH_GNTR"/>
    <property type="match status" value="1"/>
</dbReference>
<dbReference type="Gene3D" id="1.20.120.530">
    <property type="entry name" value="GntR ligand-binding domain-like"/>
    <property type="match status" value="1"/>
</dbReference>
<feature type="domain" description="HTH gntR-type" evidence="4">
    <location>
        <begin position="20"/>
        <end position="86"/>
    </location>
</feature>
<dbReference type="Proteomes" id="UP000664914">
    <property type="component" value="Chromosome"/>
</dbReference>
<evidence type="ECO:0000256" key="3">
    <source>
        <dbReference type="ARBA" id="ARBA00023163"/>
    </source>
</evidence>
<organism evidence="5 6">
    <name type="scientific">Rhizorhabdus wittichii</name>
    <dbReference type="NCBI Taxonomy" id="160791"/>
    <lineage>
        <taxon>Bacteria</taxon>
        <taxon>Pseudomonadati</taxon>
        <taxon>Pseudomonadota</taxon>
        <taxon>Alphaproteobacteria</taxon>
        <taxon>Sphingomonadales</taxon>
        <taxon>Sphingomonadaceae</taxon>
        <taxon>Rhizorhabdus</taxon>
    </lineage>
</organism>
<evidence type="ECO:0000313" key="6">
    <source>
        <dbReference type="Proteomes" id="UP000664914"/>
    </source>
</evidence>
<dbReference type="Pfam" id="PF00392">
    <property type="entry name" value="GntR"/>
    <property type="match status" value="1"/>
</dbReference>
<dbReference type="AlphaFoldDB" id="A0A975D3P8"/>
<dbReference type="InterPro" id="IPR008920">
    <property type="entry name" value="TF_FadR/GntR_C"/>
</dbReference>
<dbReference type="SMART" id="SM00895">
    <property type="entry name" value="FCD"/>
    <property type="match status" value="1"/>
</dbReference>
<name>A0A975D3P8_9SPHN</name>
<keyword evidence="3" id="KW-0804">Transcription</keyword>
<accession>A0A975D3P8</accession>
<dbReference type="PANTHER" id="PTHR43537">
    <property type="entry name" value="TRANSCRIPTIONAL REGULATOR, GNTR FAMILY"/>
    <property type="match status" value="1"/>
</dbReference>
<keyword evidence="2" id="KW-0238">DNA-binding</keyword>
<keyword evidence="1" id="KW-0805">Transcription regulation</keyword>
<dbReference type="SUPFAM" id="SSF46785">
    <property type="entry name" value="Winged helix' DNA-binding domain"/>
    <property type="match status" value="1"/>
</dbReference>
<evidence type="ECO:0000313" key="5">
    <source>
        <dbReference type="EMBL" id="QTH21701.1"/>
    </source>
</evidence>
<dbReference type="EMBL" id="CP059319">
    <property type="protein sequence ID" value="QTH21701.1"/>
    <property type="molecule type" value="Genomic_DNA"/>
</dbReference>
<dbReference type="Gene3D" id="1.10.10.10">
    <property type="entry name" value="Winged helix-like DNA-binding domain superfamily/Winged helix DNA-binding domain"/>
    <property type="match status" value="1"/>
</dbReference>
<reference evidence="5" key="2">
    <citation type="submission" date="2021-04" db="EMBL/GenBank/DDBJ databases">
        <title>Isolation and genomic analysis of the ibuprofen-degrading bacterium Sphingomonas strain MPO218.</title>
        <authorList>
            <person name="Aulestia M."/>
            <person name="Flores A."/>
            <person name="Mangas E.L."/>
            <person name="Perez-Pulido A.J."/>
            <person name="Santero E."/>
            <person name="Camacho E.M."/>
        </authorList>
    </citation>
    <scope>NUCLEOTIDE SEQUENCE</scope>
    <source>
        <strain evidence="5">MPO218</strain>
    </source>
</reference>
<gene>
    <name evidence="5" type="ORF">HRJ34_25945</name>
</gene>
<dbReference type="InterPro" id="IPR036388">
    <property type="entry name" value="WH-like_DNA-bd_sf"/>
</dbReference>
<evidence type="ECO:0000256" key="2">
    <source>
        <dbReference type="ARBA" id="ARBA00023125"/>
    </source>
</evidence>
<protein>
    <submittedName>
        <fullName evidence="5">GntR family transcriptional regulator</fullName>
    </submittedName>
</protein>
<dbReference type="RefSeq" id="WP_208632875.1">
    <property type="nucleotide sequence ID" value="NZ_CP059319.1"/>
</dbReference>
<dbReference type="SMART" id="SM00345">
    <property type="entry name" value="HTH_GNTR"/>
    <property type="match status" value="1"/>
</dbReference>